<keyword evidence="1" id="KW-0732">Signal</keyword>
<dbReference type="Pfam" id="PF01522">
    <property type="entry name" value="Polysacc_deac_1"/>
    <property type="match status" value="1"/>
</dbReference>
<dbReference type="PROSITE" id="PS51677">
    <property type="entry name" value="NODB"/>
    <property type="match status" value="1"/>
</dbReference>
<evidence type="ECO:0000313" key="3">
    <source>
        <dbReference type="EMBL" id="GGE99462.1"/>
    </source>
</evidence>
<sequence length="266" mass="30453">MPMPFRLSHRMKRVLLLVFSWLSVVGAAAQIVRRPIPDKLVVLTFDDGPVTHATFVAPLLKKYGFGGTFFVCEFPPDFADKTRYMSWAQMQQLDKMGFEVASHTLTHKHVNRINKDQLTAELDSLEQRCKTHGIPRPVNFAYPAYDTSPTAFEVLKEKGYDFARTGGNRLYNPKVDHPYLIPSFTTKADNRQQIMDAFQQARNGNILVLTIHGVPDYAHDWVTTPPALFEEYLKYLHDNHYKVIALRDLTRYIDVKAAQQLSLPAN</sequence>
<dbReference type="CDD" id="cd10918">
    <property type="entry name" value="CE4_NodB_like_5s_6s"/>
    <property type="match status" value="1"/>
</dbReference>
<dbReference type="Proteomes" id="UP000632273">
    <property type="component" value="Unassembled WGS sequence"/>
</dbReference>
<keyword evidence="4" id="KW-1185">Reference proteome</keyword>
<name>A0ABQ1TRH1_9BACT</name>
<feature type="domain" description="NodB homology" evidence="2">
    <location>
        <begin position="39"/>
        <end position="244"/>
    </location>
</feature>
<evidence type="ECO:0000313" key="4">
    <source>
        <dbReference type="Proteomes" id="UP000632273"/>
    </source>
</evidence>
<reference evidence="4" key="1">
    <citation type="journal article" date="2019" name="Int. J. Syst. Evol. Microbiol.">
        <title>The Global Catalogue of Microorganisms (GCM) 10K type strain sequencing project: providing services to taxonomists for standard genome sequencing and annotation.</title>
        <authorList>
            <consortium name="The Broad Institute Genomics Platform"/>
            <consortium name="The Broad Institute Genome Sequencing Center for Infectious Disease"/>
            <person name="Wu L."/>
            <person name="Ma J."/>
        </authorList>
    </citation>
    <scope>NUCLEOTIDE SEQUENCE [LARGE SCALE GENOMIC DNA]</scope>
    <source>
        <strain evidence="4">CGMCC 1.15197</strain>
    </source>
</reference>
<gene>
    <name evidence="3" type="ORF">GCM10011383_07850</name>
</gene>
<evidence type="ECO:0000259" key="2">
    <source>
        <dbReference type="PROSITE" id="PS51677"/>
    </source>
</evidence>
<dbReference type="SUPFAM" id="SSF88713">
    <property type="entry name" value="Glycoside hydrolase/deacetylase"/>
    <property type="match status" value="1"/>
</dbReference>
<organism evidence="3 4">
    <name type="scientific">Hymenobacter cavernae</name>
    <dbReference type="NCBI Taxonomy" id="2044852"/>
    <lineage>
        <taxon>Bacteria</taxon>
        <taxon>Pseudomonadati</taxon>
        <taxon>Bacteroidota</taxon>
        <taxon>Cytophagia</taxon>
        <taxon>Cytophagales</taxon>
        <taxon>Hymenobacteraceae</taxon>
        <taxon>Hymenobacter</taxon>
    </lineage>
</organism>
<protein>
    <recommendedName>
        <fullName evidence="2">NodB homology domain-containing protein</fullName>
    </recommendedName>
</protein>
<accession>A0ABQ1TRH1</accession>
<dbReference type="InterPro" id="IPR051398">
    <property type="entry name" value="Polysacch_Deacetylase"/>
</dbReference>
<dbReference type="EMBL" id="BMHT01000001">
    <property type="protein sequence ID" value="GGE99462.1"/>
    <property type="molecule type" value="Genomic_DNA"/>
</dbReference>
<dbReference type="InterPro" id="IPR011330">
    <property type="entry name" value="Glyco_hydro/deAcase_b/a-brl"/>
</dbReference>
<dbReference type="PANTHER" id="PTHR34216">
    <property type="match status" value="1"/>
</dbReference>
<dbReference type="PANTHER" id="PTHR34216:SF7">
    <property type="entry name" value="POLY-BETA-1,6-N-ACETYL-D-GLUCOSAMINE N-DEACETYLASE"/>
    <property type="match status" value="1"/>
</dbReference>
<proteinExistence type="predicted"/>
<evidence type="ECO:0000256" key="1">
    <source>
        <dbReference type="ARBA" id="ARBA00022729"/>
    </source>
</evidence>
<comment type="caution">
    <text evidence="3">The sequence shown here is derived from an EMBL/GenBank/DDBJ whole genome shotgun (WGS) entry which is preliminary data.</text>
</comment>
<dbReference type="InterPro" id="IPR002509">
    <property type="entry name" value="NODB_dom"/>
</dbReference>
<dbReference type="Gene3D" id="3.20.20.370">
    <property type="entry name" value="Glycoside hydrolase/deacetylase"/>
    <property type="match status" value="2"/>
</dbReference>